<feature type="compositionally biased region" description="Pro residues" evidence="1">
    <location>
        <begin position="104"/>
        <end position="113"/>
    </location>
</feature>
<dbReference type="CDD" id="cd00067">
    <property type="entry name" value="GAL4"/>
    <property type="match status" value="1"/>
</dbReference>
<evidence type="ECO:0000313" key="2">
    <source>
        <dbReference type="EMBL" id="KIY60699.1"/>
    </source>
</evidence>
<organism evidence="2 3">
    <name type="scientific">Cylindrobasidium torrendii FP15055 ss-10</name>
    <dbReference type="NCBI Taxonomy" id="1314674"/>
    <lineage>
        <taxon>Eukaryota</taxon>
        <taxon>Fungi</taxon>
        <taxon>Dikarya</taxon>
        <taxon>Basidiomycota</taxon>
        <taxon>Agaricomycotina</taxon>
        <taxon>Agaricomycetes</taxon>
        <taxon>Agaricomycetidae</taxon>
        <taxon>Agaricales</taxon>
        <taxon>Marasmiineae</taxon>
        <taxon>Physalacriaceae</taxon>
        <taxon>Cylindrobasidium</taxon>
    </lineage>
</organism>
<sequence>MNLLKQQPNFVKAYSQGCHDVDNESRTAYKERRRAAEKANAELIAAQDAWLVANAKDFNDAIVDSVTRQSDKGKAKVKDTAASRPQPTQARNQAPSSPSSDDSLPPPMPPPIKPRLQRKTHLVSKPPSPRRSPPRQKKHQRSATMTDEQRASKRSSHESLSSVVEAAAPRILGELLRTATKPKKAEAPKKLVTSPPKRPVVLPPKATSTPTKAQEKVQEEVLTPEEIQIAEVEEAARVEANERAATIGQLQTTPCYQCHKLMKPCYRVRYTGLPIPPCSRCRQRKIKCTDMTAAGDEILSSGRDTRKKVKKEVGRAKKVKKANKNEDWQASDTDSAIVLEPIQDTAMEISDNVRLITLTLGVMSGMIKRERVQPWVKDLADHYNAWRVSDKEEHKKRRQRQRPARNPTPEEVVVEDAPEVPVAGPSNTHHDSDADMQDIPGEQEVQDVGNGVDVEPEAEKSEVKDTDMEQDAD</sequence>
<dbReference type="AlphaFoldDB" id="A0A0D7ASA0"/>
<feature type="compositionally biased region" description="Basic and acidic residues" evidence="1">
    <location>
        <begin position="69"/>
        <end position="81"/>
    </location>
</feature>
<feature type="region of interest" description="Disordered" evidence="1">
    <location>
        <begin position="390"/>
        <end position="473"/>
    </location>
</feature>
<evidence type="ECO:0000313" key="3">
    <source>
        <dbReference type="Proteomes" id="UP000054007"/>
    </source>
</evidence>
<evidence type="ECO:0000256" key="1">
    <source>
        <dbReference type="SAM" id="MobiDB-lite"/>
    </source>
</evidence>
<dbReference type="GO" id="GO:0000981">
    <property type="term" value="F:DNA-binding transcription factor activity, RNA polymerase II-specific"/>
    <property type="evidence" value="ECO:0007669"/>
    <property type="project" value="InterPro"/>
</dbReference>
<dbReference type="Proteomes" id="UP000054007">
    <property type="component" value="Unassembled WGS sequence"/>
</dbReference>
<dbReference type="EMBL" id="KN881345">
    <property type="protein sequence ID" value="KIY60699.1"/>
    <property type="molecule type" value="Genomic_DNA"/>
</dbReference>
<name>A0A0D7ASA0_9AGAR</name>
<gene>
    <name evidence="2" type="ORF">CYLTODRAFT_460516</name>
</gene>
<feature type="compositionally biased region" description="Basic residues" evidence="1">
    <location>
        <begin position="132"/>
        <end position="141"/>
    </location>
</feature>
<reference evidence="2 3" key="1">
    <citation type="journal article" date="2015" name="Fungal Genet. Biol.">
        <title>Evolution of novel wood decay mechanisms in Agaricales revealed by the genome sequences of Fistulina hepatica and Cylindrobasidium torrendii.</title>
        <authorList>
            <person name="Floudas D."/>
            <person name="Held B.W."/>
            <person name="Riley R."/>
            <person name="Nagy L.G."/>
            <person name="Koehler G."/>
            <person name="Ransdell A.S."/>
            <person name="Younus H."/>
            <person name="Chow J."/>
            <person name="Chiniquy J."/>
            <person name="Lipzen A."/>
            <person name="Tritt A."/>
            <person name="Sun H."/>
            <person name="Haridas S."/>
            <person name="LaButti K."/>
            <person name="Ohm R.A."/>
            <person name="Kues U."/>
            <person name="Blanchette R.A."/>
            <person name="Grigoriev I.V."/>
            <person name="Minto R.E."/>
            <person name="Hibbett D.S."/>
        </authorList>
    </citation>
    <scope>NUCLEOTIDE SEQUENCE [LARGE SCALE GENOMIC DNA]</scope>
    <source>
        <strain evidence="2 3">FP15055 ss-10</strain>
    </source>
</reference>
<protein>
    <submittedName>
        <fullName evidence="2">Uncharacterized protein</fullName>
    </submittedName>
</protein>
<dbReference type="GO" id="GO:0008270">
    <property type="term" value="F:zinc ion binding"/>
    <property type="evidence" value="ECO:0007669"/>
    <property type="project" value="InterPro"/>
</dbReference>
<feature type="compositionally biased region" description="Polar residues" evidence="1">
    <location>
        <begin position="83"/>
        <end position="94"/>
    </location>
</feature>
<accession>A0A0D7ASA0</accession>
<keyword evidence="3" id="KW-1185">Reference proteome</keyword>
<feature type="compositionally biased region" description="Basic residues" evidence="1">
    <location>
        <begin position="394"/>
        <end position="403"/>
    </location>
</feature>
<dbReference type="InterPro" id="IPR001138">
    <property type="entry name" value="Zn2Cys6_DnaBD"/>
</dbReference>
<feature type="compositionally biased region" description="Basic and acidic residues" evidence="1">
    <location>
        <begin position="457"/>
        <end position="467"/>
    </location>
</feature>
<proteinExistence type="predicted"/>
<feature type="region of interest" description="Disordered" evidence="1">
    <location>
        <begin position="178"/>
        <end position="220"/>
    </location>
</feature>
<feature type="compositionally biased region" description="Basic and acidic residues" evidence="1">
    <location>
        <begin position="147"/>
        <end position="157"/>
    </location>
</feature>
<feature type="region of interest" description="Disordered" evidence="1">
    <location>
        <begin position="65"/>
        <end position="164"/>
    </location>
</feature>